<evidence type="ECO:0000259" key="1">
    <source>
        <dbReference type="Pfam" id="PF13579"/>
    </source>
</evidence>
<keyword evidence="3" id="KW-1185">Reference proteome</keyword>
<sequence>MDRTCIIVSPYFPPSALAGVHRARHLANNLPGAGWTPIVVSVNERFYEEPADFELAKLVDPSVELVRVDALDQAYARPFGLGDIGLRGYRSIRRAMTDLMRSRRIDAVLITGAPFYPMLLSGWIKRTFSVPVVLDFQDPWHSDWGETLPFLSKGGVSHALSKLMEPRAITGASHVTTVSQEQARKLVARYDALGPQDVTAIPIGSDPADFEALRRGAAPITSAIDESRWNLTYPGTIWPMVLPTLKAFLQGLAAWRERYPDAAANVKVNFIGTTAQPNNPSEYRVMPLAERAGIADLINEIPQRLPYVDALYALSRSDAGLMLGSEEAHYTASKLSLFLMSQRPYLSLFHERSDAHRSLVKAGGGIALGFTKADDLLSRQDELVEALERLRSQGDTIPRARLESYAEYTGANVARQYADVFEKLMAQR</sequence>
<dbReference type="SUPFAM" id="SSF53756">
    <property type="entry name" value="UDP-Glycosyltransferase/glycogen phosphorylase"/>
    <property type="match status" value="1"/>
</dbReference>
<reference evidence="2 3" key="1">
    <citation type="submission" date="2015-04" db="EMBL/GenBank/DDBJ databases">
        <title>The draft genome sequence of Erythrobacter luteus KA37.</title>
        <authorList>
            <person name="Zhuang L."/>
            <person name="Liu Y."/>
            <person name="Shao Z."/>
        </authorList>
    </citation>
    <scope>NUCLEOTIDE SEQUENCE [LARGE SCALE GENOMIC DNA]</scope>
    <source>
        <strain evidence="2 3">KA37</strain>
    </source>
</reference>
<dbReference type="InterPro" id="IPR028098">
    <property type="entry name" value="Glyco_trans_4-like_N"/>
</dbReference>
<comment type="caution">
    <text evidence="2">The sequence shown here is derived from an EMBL/GenBank/DDBJ whole genome shotgun (WGS) entry which is preliminary data.</text>
</comment>
<protein>
    <recommendedName>
        <fullName evidence="1">Glycosyltransferase subfamily 4-like N-terminal domain-containing protein</fullName>
    </recommendedName>
</protein>
<dbReference type="Pfam" id="PF13579">
    <property type="entry name" value="Glyco_trans_4_4"/>
    <property type="match status" value="1"/>
</dbReference>
<dbReference type="PATRIC" id="fig|1581420.6.peg.928"/>
<gene>
    <name evidence="2" type="ORF">AAW00_04610</name>
</gene>
<dbReference type="Proteomes" id="UP000053464">
    <property type="component" value="Unassembled WGS sequence"/>
</dbReference>
<dbReference type="OrthoDB" id="9790710at2"/>
<dbReference type="GO" id="GO:0016757">
    <property type="term" value="F:glycosyltransferase activity"/>
    <property type="evidence" value="ECO:0007669"/>
    <property type="project" value="UniProtKB-ARBA"/>
</dbReference>
<dbReference type="STRING" id="1581420.AAW00_04610"/>
<proteinExistence type="predicted"/>
<dbReference type="AlphaFoldDB" id="A0A0G9N2D2"/>
<feature type="domain" description="Glycosyltransferase subfamily 4-like N-terminal" evidence="1">
    <location>
        <begin position="22"/>
        <end position="204"/>
    </location>
</feature>
<dbReference type="RefSeq" id="WP_047003090.1">
    <property type="nucleotide sequence ID" value="NZ_LBHB01000001.1"/>
</dbReference>
<organism evidence="2 3">
    <name type="scientific">Aurantiacibacter luteus</name>
    <dbReference type="NCBI Taxonomy" id="1581420"/>
    <lineage>
        <taxon>Bacteria</taxon>
        <taxon>Pseudomonadati</taxon>
        <taxon>Pseudomonadota</taxon>
        <taxon>Alphaproteobacteria</taxon>
        <taxon>Sphingomonadales</taxon>
        <taxon>Erythrobacteraceae</taxon>
        <taxon>Aurantiacibacter</taxon>
    </lineage>
</organism>
<name>A0A0G9N2D2_9SPHN</name>
<dbReference type="Gene3D" id="3.40.50.2000">
    <property type="entry name" value="Glycogen Phosphorylase B"/>
    <property type="match status" value="1"/>
</dbReference>
<dbReference type="EMBL" id="LBHB01000001">
    <property type="protein sequence ID" value="KLE35683.1"/>
    <property type="molecule type" value="Genomic_DNA"/>
</dbReference>
<evidence type="ECO:0000313" key="3">
    <source>
        <dbReference type="Proteomes" id="UP000053464"/>
    </source>
</evidence>
<evidence type="ECO:0000313" key="2">
    <source>
        <dbReference type="EMBL" id="KLE35683.1"/>
    </source>
</evidence>
<accession>A0A0G9N2D2</accession>